<evidence type="ECO:0000259" key="1">
    <source>
        <dbReference type="Pfam" id="PF20803"/>
    </source>
</evidence>
<reference evidence="2" key="1">
    <citation type="submission" date="2020-07" db="EMBL/GenBank/DDBJ databases">
        <title>Huge and variable diversity of episymbiotic CPR bacteria and DPANN archaea in groundwater ecosystems.</title>
        <authorList>
            <person name="He C.Y."/>
            <person name="Keren R."/>
            <person name="Whittaker M."/>
            <person name="Farag I.F."/>
            <person name="Doudna J."/>
            <person name="Cate J.H.D."/>
            <person name="Banfield J.F."/>
        </authorList>
    </citation>
    <scope>NUCLEOTIDE SEQUENCE</scope>
    <source>
        <strain evidence="2">NC_groundwater_1226_Ag_S-0.1um_59_124</strain>
    </source>
</reference>
<accession>A0A932YXI0</accession>
<evidence type="ECO:0000313" key="2">
    <source>
        <dbReference type="EMBL" id="MBI4132096.1"/>
    </source>
</evidence>
<organism evidence="2 3">
    <name type="scientific">Candidatus Sungiibacteriota bacterium</name>
    <dbReference type="NCBI Taxonomy" id="2750080"/>
    <lineage>
        <taxon>Bacteria</taxon>
        <taxon>Candidatus Sungiibacteriota</taxon>
    </lineage>
</organism>
<dbReference type="EMBL" id="JACQMJ010000004">
    <property type="protein sequence ID" value="MBI4132096.1"/>
    <property type="molecule type" value="Genomic_DNA"/>
</dbReference>
<name>A0A932YXI0_9BACT</name>
<dbReference type="Proteomes" id="UP000704960">
    <property type="component" value="Unassembled WGS sequence"/>
</dbReference>
<feature type="domain" description="Transcriptional repressor PaaX-like central Cas2-like" evidence="1">
    <location>
        <begin position="109"/>
        <end position="186"/>
    </location>
</feature>
<protein>
    <recommendedName>
        <fullName evidence="1">Transcriptional repressor PaaX-like central Cas2-like domain-containing protein</fullName>
    </recommendedName>
</protein>
<proteinExistence type="predicted"/>
<gene>
    <name evidence="2" type="ORF">HY474_00510</name>
</gene>
<dbReference type="AlphaFoldDB" id="A0A932YXI0"/>
<dbReference type="Gene3D" id="3.30.70.2650">
    <property type="match status" value="1"/>
</dbReference>
<evidence type="ECO:0000313" key="3">
    <source>
        <dbReference type="Proteomes" id="UP000704960"/>
    </source>
</evidence>
<dbReference type="Pfam" id="PF20803">
    <property type="entry name" value="PaaX_M"/>
    <property type="match status" value="1"/>
</dbReference>
<comment type="caution">
    <text evidence="2">The sequence shown here is derived from an EMBL/GenBank/DDBJ whole genome shotgun (WGS) entry which is preliminary data.</text>
</comment>
<dbReference type="InterPro" id="IPR048846">
    <property type="entry name" value="PaaX-like_central"/>
</dbReference>
<sequence>MPIARRFIRVVPRAVRPSLTQLILDKVGGAGEALLDSFFPAKYPEARLWRKLLGLDRTYEFKRPTFIAILFQLRAQGLVERAPKRGRWYWRPTAAGRAALTKRRRSTPPPDGRKRLVCFDIPERDRAKRQWLRGELIAAGYHQLQKSVWIGTTPLPQELVEALDALGLRGRVHLLRVESEGTLNERRVGDV</sequence>